<evidence type="ECO:0000313" key="19">
    <source>
        <dbReference type="EMBL" id="EDO44349.1"/>
    </source>
</evidence>
<dbReference type="GO" id="GO:0001708">
    <property type="term" value="P:cell fate specification"/>
    <property type="evidence" value="ECO:0000318"/>
    <property type="project" value="GO_Central"/>
</dbReference>
<evidence type="ECO:0000256" key="1">
    <source>
        <dbReference type="ARBA" id="ARBA00004193"/>
    </source>
</evidence>
<evidence type="ECO:0000256" key="13">
    <source>
        <dbReference type="ARBA" id="ARBA00023139"/>
    </source>
</evidence>
<dbReference type="Pfam" id="PF01079">
    <property type="entry name" value="Hint"/>
    <property type="match status" value="1"/>
</dbReference>
<keyword evidence="13" id="KW-0564">Palmitate</keyword>
<reference evidence="19 20" key="1">
    <citation type="journal article" date="2007" name="Science">
        <title>Sea anemone genome reveals ancestral eumetazoan gene repertoire and genomic organization.</title>
        <authorList>
            <person name="Putnam N.H."/>
            <person name="Srivastava M."/>
            <person name="Hellsten U."/>
            <person name="Dirks B."/>
            <person name="Chapman J."/>
            <person name="Salamov A."/>
            <person name="Terry A."/>
            <person name="Shapiro H."/>
            <person name="Lindquist E."/>
            <person name="Kapitonov V.V."/>
            <person name="Jurka J."/>
            <person name="Genikhovich G."/>
            <person name="Grigoriev I.V."/>
            <person name="Lucas S.M."/>
            <person name="Steele R.E."/>
            <person name="Finnerty J.R."/>
            <person name="Technau U."/>
            <person name="Martindale M.Q."/>
            <person name="Rokhsar D.S."/>
        </authorList>
    </citation>
    <scope>NUCLEOTIDE SEQUENCE [LARGE SCALE GENOMIC DNA]</scope>
    <source>
        <strain evidence="19">CH2 x CH6</strain>
        <strain evidence="20">CH2 X CH6</strain>
    </source>
</reference>
<dbReference type="Proteomes" id="UP000001593">
    <property type="component" value="Unassembled WGS sequence"/>
</dbReference>
<feature type="domain" description="Hint" evidence="16">
    <location>
        <begin position="281"/>
        <end position="325"/>
    </location>
</feature>
<sequence length="376" mass="42063">CGPGKAAFDRDNRAIPMKIREHIPDTSETSLQASGPSRKIKRGSNGYKELITNADPNIVFREDKAGNNRRMSKRCERKLKILSSLVRKEWIGDVKVRVIRAYDDGTSKKRHHGPHSLHFSGRALDITTSDEKRDKLPMLGRLAYRAGFDWVYRAKAYIHASVKSDDEDDYRENTGCFPAASTARLATGEQVPMVDLRLGDKVASVDDRGGIIYSPVIMFLHRSPELIMDFLKIRTENQTELVITASHLIYKINRQSKRKEACFAKDVTVGDLVFVGGRSSTKSLSPGRVTSVERTRSRGVFAPLTQAGNLFVDDILVSCYAITSSDSIAHWSLAPVRLVGAICPRCFDIEYSGIHWYPRILLTIFGKIVELCGGFL</sequence>
<dbReference type="InterPro" id="IPR003587">
    <property type="entry name" value="Hint_dom_N"/>
</dbReference>
<evidence type="ECO:0000259" key="16">
    <source>
        <dbReference type="SMART" id="SM00305"/>
    </source>
</evidence>
<keyword evidence="3" id="KW-0217">Developmental protein</keyword>
<comment type="similarity">
    <text evidence="2">Belongs to the hedgehog family.</text>
</comment>
<dbReference type="GO" id="GO:0016740">
    <property type="term" value="F:transferase activity"/>
    <property type="evidence" value="ECO:0007669"/>
    <property type="project" value="UniProtKB-KW"/>
</dbReference>
<dbReference type="HOGENOM" id="CLU_034686_0_0_1"/>
<dbReference type="GO" id="GO:0010468">
    <property type="term" value="P:regulation of gene expression"/>
    <property type="evidence" value="ECO:0000318"/>
    <property type="project" value="GO_Central"/>
</dbReference>
<feature type="compositionally biased region" description="Polar residues" evidence="15">
    <location>
        <begin position="26"/>
        <end position="35"/>
    </location>
</feature>
<evidence type="ECO:0000313" key="20">
    <source>
        <dbReference type="Proteomes" id="UP000001593"/>
    </source>
</evidence>
<dbReference type="InParanoid" id="A7RW45"/>
<dbReference type="InterPro" id="IPR001767">
    <property type="entry name" value="Hedgehog_Hint"/>
</dbReference>
<dbReference type="GO" id="GO:0005886">
    <property type="term" value="C:plasma membrane"/>
    <property type="evidence" value="ECO:0007669"/>
    <property type="project" value="UniProtKB-SubCell"/>
</dbReference>
<feature type="non-terminal residue" evidence="19">
    <location>
        <position position="1"/>
    </location>
</feature>
<dbReference type="GO" id="GO:0005113">
    <property type="term" value="F:patched binding"/>
    <property type="evidence" value="ECO:0000318"/>
    <property type="project" value="GO_Central"/>
</dbReference>
<dbReference type="InterPro" id="IPR001657">
    <property type="entry name" value="Hedgehog"/>
</dbReference>
<dbReference type="GO" id="GO:0005615">
    <property type="term" value="C:extracellular space"/>
    <property type="evidence" value="ECO:0000318"/>
    <property type="project" value="GO_Central"/>
</dbReference>
<dbReference type="KEGG" id="nve:5516378"/>
<evidence type="ECO:0000256" key="5">
    <source>
        <dbReference type="ARBA" id="ARBA00022670"/>
    </source>
</evidence>
<dbReference type="PANTHER" id="PTHR11889">
    <property type="entry name" value="HEDGEHOG"/>
    <property type="match status" value="1"/>
</dbReference>
<evidence type="ECO:0000256" key="15">
    <source>
        <dbReference type="SAM" id="MobiDB-lite"/>
    </source>
</evidence>
<comment type="subcellular location">
    <subcellularLocation>
        <location evidence="1">Cell membrane</location>
        <topology evidence="1">Lipid-anchor</topology>
    </subcellularLocation>
</comment>
<dbReference type="EMBL" id="EU162652">
    <property type="protein sequence ID" value="ABX89898.1"/>
    <property type="molecule type" value="mRNA"/>
</dbReference>
<dbReference type="Gene3D" id="2.170.16.10">
    <property type="entry name" value="Hedgehog/Intein (Hint) domain"/>
    <property type="match status" value="1"/>
</dbReference>
<dbReference type="GO" id="GO:0008233">
    <property type="term" value="F:peptidase activity"/>
    <property type="evidence" value="ECO:0007669"/>
    <property type="project" value="UniProtKB-KW"/>
</dbReference>
<dbReference type="AlphaFoldDB" id="A7RW45"/>
<reference evidence="18" key="2">
    <citation type="submission" date="2007-09" db="EMBL/GenBank/DDBJ databases">
        <title>The hedgehog gene family of the cnidarian, Nematostella vectensis, and implications for understanding metazoan hedgehog pathway evolution.</title>
        <authorList>
            <person name="Matus D.Q."/>
            <person name="Magie C."/>
            <person name="Pang K."/>
            <person name="Martindale M.Q."/>
            <person name="Thomsen G.H."/>
        </authorList>
    </citation>
    <scope>NUCLEOTIDE SEQUENCE</scope>
</reference>
<dbReference type="SMART" id="SM00306">
    <property type="entry name" value="HintN"/>
    <property type="match status" value="1"/>
</dbReference>
<dbReference type="InterPro" id="IPR036844">
    <property type="entry name" value="Hint_dom_sf"/>
</dbReference>
<dbReference type="OMA" id="EEHKGSY"/>
<dbReference type="GO" id="GO:0005509">
    <property type="term" value="F:calcium ion binding"/>
    <property type="evidence" value="ECO:0000318"/>
    <property type="project" value="GO_Central"/>
</dbReference>
<keyword evidence="20" id="KW-1185">Reference proteome</keyword>
<dbReference type="InterPro" id="IPR009045">
    <property type="entry name" value="Zn_M74/Hedgehog-like"/>
</dbReference>
<keyword evidence="10" id="KW-0068">Autocatalytic cleavage</keyword>
<evidence type="ECO:0000256" key="11">
    <source>
        <dbReference type="ARBA" id="ARBA00022837"/>
    </source>
</evidence>
<evidence type="ECO:0000256" key="7">
    <source>
        <dbReference type="ARBA" id="ARBA00022723"/>
    </source>
</evidence>
<keyword evidence="12" id="KW-0472">Membrane</keyword>
<organism evidence="19 20">
    <name type="scientific">Nematostella vectensis</name>
    <name type="common">Starlet sea anemone</name>
    <dbReference type="NCBI Taxonomy" id="45351"/>
    <lineage>
        <taxon>Eukaryota</taxon>
        <taxon>Metazoa</taxon>
        <taxon>Cnidaria</taxon>
        <taxon>Anthozoa</taxon>
        <taxon>Hexacorallia</taxon>
        <taxon>Actiniaria</taxon>
        <taxon>Edwardsiidae</taxon>
        <taxon>Nematostella</taxon>
    </lineage>
</organism>
<keyword evidence="4" id="KW-1003">Cell membrane</keyword>
<dbReference type="eggNOG" id="KOG3638">
    <property type="taxonomic scope" value="Eukaryota"/>
</dbReference>
<evidence type="ECO:0000256" key="3">
    <source>
        <dbReference type="ARBA" id="ARBA00022473"/>
    </source>
</evidence>
<dbReference type="InterPro" id="IPR003586">
    <property type="entry name" value="Hint_dom_C"/>
</dbReference>
<gene>
    <name evidence="19" type="ORF">NEMVEDRAFT_v1g95413</name>
</gene>
<dbReference type="PANTHER" id="PTHR11889:SF31">
    <property type="entry name" value="PROTEIN HEDGEHOG"/>
    <property type="match status" value="1"/>
</dbReference>
<evidence type="ECO:0000256" key="6">
    <source>
        <dbReference type="ARBA" id="ARBA00022679"/>
    </source>
</evidence>
<evidence type="ECO:0000256" key="2">
    <source>
        <dbReference type="ARBA" id="ARBA00010649"/>
    </source>
</evidence>
<dbReference type="CDD" id="cd00081">
    <property type="entry name" value="Hint"/>
    <property type="match status" value="1"/>
</dbReference>
<dbReference type="InterPro" id="IPR050387">
    <property type="entry name" value="Hedgehog_Signaling"/>
</dbReference>
<protein>
    <submittedName>
        <fullName evidence="18">Hedgehog2</fullName>
    </submittedName>
</protein>
<proteinExistence type="evidence at transcript level"/>
<dbReference type="Gene3D" id="3.30.1380.10">
    <property type="match status" value="1"/>
</dbReference>
<keyword evidence="7" id="KW-0479">Metal-binding</keyword>
<keyword evidence="14" id="KW-0449">Lipoprotein</keyword>
<dbReference type="SUPFAM" id="SSF55166">
    <property type="entry name" value="Hedgehog/DD-peptidase"/>
    <property type="match status" value="1"/>
</dbReference>
<evidence type="ECO:0000256" key="10">
    <source>
        <dbReference type="ARBA" id="ARBA00022813"/>
    </source>
</evidence>
<keyword evidence="9" id="KW-0378">Hydrolase</keyword>
<dbReference type="GO" id="GO:0007267">
    <property type="term" value="P:cell-cell signaling"/>
    <property type="evidence" value="ECO:0007669"/>
    <property type="project" value="InterPro"/>
</dbReference>
<dbReference type="SUPFAM" id="SSF51294">
    <property type="entry name" value="Hedgehog/intein (Hint) domain"/>
    <property type="match status" value="1"/>
</dbReference>
<evidence type="ECO:0000256" key="8">
    <source>
        <dbReference type="ARBA" id="ARBA00022729"/>
    </source>
</evidence>
<dbReference type="PRINTS" id="PR00632">
    <property type="entry name" value="SONICHHOG"/>
</dbReference>
<evidence type="ECO:0000256" key="12">
    <source>
        <dbReference type="ARBA" id="ARBA00023136"/>
    </source>
</evidence>
<accession>A7RW45</accession>
<keyword evidence="11" id="KW-0106">Calcium</keyword>
<dbReference type="EMBL" id="DS469545">
    <property type="protein sequence ID" value="EDO44349.1"/>
    <property type="molecule type" value="Genomic_DNA"/>
</dbReference>
<evidence type="ECO:0000256" key="4">
    <source>
        <dbReference type="ARBA" id="ARBA00022475"/>
    </source>
</evidence>
<dbReference type="GO" id="GO:0016540">
    <property type="term" value="P:protein autoprocessing"/>
    <property type="evidence" value="ECO:0007669"/>
    <property type="project" value="InterPro"/>
</dbReference>
<feature type="domain" description="Hint" evidence="17">
    <location>
        <begin position="174"/>
        <end position="277"/>
    </location>
</feature>
<dbReference type="Pfam" id="PF01085">
    <property type="entry name" value="HH_signal"/>
    <property type="match status" value="1"/>
</dbReference>
<evidence type="ECO:0000259" key="17">
    <source>
        <dbReference type="SMART" id="SM00306"/>
    </source>
</evidence>
<dbReference type="FunFam" id="2.170.16.10:FF:000001">
    <property type="entry name" value="Indian hedgehog"/>
    <property type="match status" value="1"/>
</dbReference>
<keyword evidence="6" id="KW-0808">Transferase</keyword>
<dbReference type="InterPro" id="IPR000320">
    <property type="entry name" value="Hedgehog_signalling_dom"/>
</dbReference>
<keyword evidence="8" id="KW-0732">Signal</keyword>
<feature type="region of interest" description="Disordered" evidence="15">
    <location>
        <begin position="25"/>
        <end position="44"/>
    </location>
</feature>
<evidence type="ECO:0000256" key="14">
    <source>
        <dbReference type="ARBA" id="ARBA00023288"/>
    </source>
</evidence>
<evidence type="ECO:0000313" key="18">
    <source>
        <dbReference type="EMBL" id="ABX89898.1"/>
    </source>
</evidence>
<name>A7RW45_NEMVE</name>
<keyword evidence="5" id="KW-0645">Protease</keyword>
<dbReference type="SMART" id="SM00305">
    <property type="entry name" value="HintC"/>
    <property type="match status" value="1"/>
</dbReference>
<dbReference type="GO" id="GO:0007224">
    <property type="term" value="P:smoothened signaling pathway"/>
    <property type="evidence" value="ECO:0000318"/>
    <property type="project" value="GO_Central"/>
</dbReference>
<dbReference type="OrthoDB" id="5212at2759"/>
<dbReference type="STRING" id="45351.A7RW45"/>
<evidence type="ECO:0000256" key="9">
    <source>
        <dbReference type="ARBA" id="ARBA00022801"/>
    </source>
</evidence>